<evidence type="ECO:0000313" key="2">
    <source>
        <dbReference type="Proteomes" id="UP001159405"/>
    </source>
</evidence>
<feature type="non-terminal residue" evidence="1">
    <location>
        <position position="1"/>
    </location>
</feature>
<accession>A0ABN8P511</accession>
<gene>
    <name evidence="1" type="ORF">PLOB_00037135</name>
</gene>
<dbReference type="Proteomes" id="UP001159405">
    <property type="component" value="Unassembled WGS sequence"/>
</dbReference>
<organism evidence="1 2">
    <name type="scientific">Porites lobata</name>
    <dbReference type="NCBI Taxonomy" id="104759"/>
    <lineage>
        <taxon>Eukaryota</taxon>
        <taxon>Metazoa</taxon>
        <taxon>Cnidaria</taxon>
        <taxon>Anthozoa</taxon>
        <taxon>Hexacorallia</taxon>
        <taxon>Scleractinia</taxon>
        <taxon>Fungiina</taxon>
        <taxon>Poritidae</taxon>
        <taxon>Porites</taxon>
    </lineage>
</organism>
<proteinExistence type="predicted"/>
<dbReference type="EMBL" id="CALNXK010000053">
    <property type="protein sequence ID" value="CAH3133938.1"/>
    <property type="molecule type" value="Genomic_DNA"/>
</dbReference>
<evidence type="ECO:0000313" key="1">
    <source>
        <dbReference type="EMBL" id="CAH3133938.1"/>
    </source>
</evidence>
<name>A0ABN8P511_9CNID</name>
<keyword evidence="2" id="KW-1185">Reference proteome</keyword>
<reference evidence="1 2" key="1">
    <citation type="submission" date="2022-05" db="EMBL/GenBank/DDBJ databases">
        <authorList>
            <consortium name="Genoscope - CEA"/>
            <person name="William W."/>
        </authorList>
    </citation>
    <scope>NUCLEOTIDE SEQUENCE [LARGE SCALE GENOMIC DNA]</scope>
</reference>
<sequence length="309" mass="34140">AGEHKVTLAICSGVPNPVWTVHSHHKNFEKMKSHLHSARTAGTSYRHEHMPSIVGYKGLLVHPPEAKEAELVVGQETKELQKLLLETAPEGLISDALRQKILQAIESTSVPLQTESAPRQETNLMAKHYAPKLNLGRRNFNPTVQSSNNCYNYANDKITNSYAQPGTASGAPFKSITAKAMLRASESVGLVKLGVAPKDPCPKAPQQPKCLVALVVAEEISFYLIRCSQPFLLSLLCCLRVNFHWYRLDDNGRWFHTPGPSPATIYDGKGKLIYDPRKAANSKHGPHYQFVSFTEIFTNIIDGPDGPHS</sequence>
<protein>
    <submittedName>
        <fullName evidence="1">Uncharacterized protein</fullName>
    </submittedName>
</protein>
<comment type="caution">
    <text evidence="1">The sequence shown here is derived from an EMBL/GenBank/DDBJ whole genome shotgun (WGS) entry which is preliminary data.</text>
</comment>